<dbReference type="Proteomes" id="UP001390339">
    <property type="component" value="Unassembled WGS sequence"/>
</dbReference>
<evidence type="ECO:0000313" key="2">
    <source>
        <dbReference type="Proteomes" id="UP001390339"/>
    </source>
</evidence>
<accession>A0ABR2HY41</accession>
<keyword evidence="2" id="KW-1185">Reference proteome</keyword>
<reference evidence="1 2" key="1">
    <citation type="journal article" date="2024" name="IMA Fungus">
        <title>Apiospora arundinis, a panoply of carbohydrate-active enzymes and secondary metabolites.</title>
        <authorList>
            <person name="Sorensen T."/>
            <person name="Petersen C."/>
            <person name="Muurmann A.T."/>
            <person name="Christiansen J.V."/>
            <person name="Brundto M.L."/>
            <person name="Overgaard C.K."/>
            <person name="Boysen A.T."/>
            <person name="Wollenberg R.D."/>
            <person name="Larsen T.O."/>
            <person name="Sorensen J.L."/>
            <person name="Nielsen K.L."/>
            <person name="Sondergaard T.E."/>
        </authorList>
    </citation>
    <scope>NUCLEOTIDE SEQUENCE [LARGE SCALE GENOMIC DNA]</scope>
    <source>
        <strain evidence="1 2">AAU 773</strain>
    </source>
</reference>
<dbReference type="EMBL" id="JAPCWZ010000007">
    <property type="protein sequence ID" value="KAK8855044.1"/>
    <property type="molecule type" value="Genomic_DNA"/>
</dbReference>
<evidence type="ECO:0000313" key="1">
    <source>
        <dbReference type="EMBL" id="KAK8855044.1"/>
    </source>
</evidence>
<sequence>MVIFSSLRMGVDTYTTDIFAAVADDAADAAADAAAAVPVAVAVAGICGSKRKDDRKKKINNRSNWETHQYLCNDTTSATEDMGVFTLLLGRPKEERKKKIQTESSASKY</sequence>
<protein>
    <submittedName>
        <fullName evidence="1">Uncharacterized protein</fullName>
    </submittedName>
</protein>
<name>A0ABR2HY41_9PEZI</name>
<gene>
    <name evidence="1" type="ORF">PGQ11_010956</name>
</gene>
<proteinExistence type="predicted"/>
<comment type="caution">
    <text evidence="1">The sequence shown here is derived from an EMBL/GenBank/DDBJ whole genome shotgun (WGS) entry which is preliminary data.</text>
</comment>
<organism evidence="1 2">
    <name type="scientific">Apiospora arundinis</name>
    <dbReference type="NCBI Taxonomy" id="335852"/>
    <lineage>
        <taxon>Eukaryota</taxon>
        <taxon>Fungi</taxon>
        <taxon>Dikarya</taxon>
        <taxon>Ascomycota</taxon>
        <taxon>Pezizomycotina</taxon>
        <taxon>Sordariomycetes</taxon>
        <taxon>Xylariomycetidae</taxon>
        <taxon>Amphisphaeriales</taxon>
        <taxon>Apiosporaceae</taxon>
        <taxon>Apiospora</taxon>
    </lineage>
</organism>